<evidence type="ECO:0000256" key="4">
    <source>
        <dbReference type="ARBA" id="ARBA00022553"/>
    </source>
</evidence>
<keyword evidence="14" id="KW-1185">Reference proteome</keyword>
<dbReference type="InterPro" id="IPR003660">
    <property type="entry name" value="HAMP_dom"/>
</dbReference>
<dbReference type="InterPro" id="IPR036890">
    <property type="entry name" value="HATPase_C_sf"/>
</dbReference>
<evidence type="ECO:0000256" key="8">
    <source>
        <dbReference type="ARBA" id="ARBA00022989"/>
    </source>
</evidence>
<evidence type="ECO:0000256" key="10">
    <source>
        <dbReference type="ARBA" id="ARBA00023136"/>
    </source>
</evidence>
<evidence type="ECO:0000256" key="3">
    <source>
        <dbReference type="ARBA" id="ARBA00012438"/>
    </source>
</evidence>
<accession>A0A1B1YPR6</accession>
<dbReference type="STRING" id="1810504.PG2T_00015"/>
<dbReference type="InterPro" id="IPR003594">
    <property type="entry name" value="HATPase_dom"/>
</dbReference>
<dbReference type="PANTHER" id="PTHR45436:SF4">
    <property type="entry name" value="SENSOR PROTEIN PHOQ"/>
    <property type="match status" value="1"/>
</dbReference>
<evidence type="ECO:0000256" key="2">
    <source>
        <dbReference type="ARBA" id="ARBA00004370"/>
    </source>
</evidence>
<dbReference type="GO" id="GO:0005886">
    <property type="term" value="C:plasma membrane"/>
    <property type="evidence" value="ECO:0007669"/>
    <property type="project" value="TreeGrafter"/>
</dbReference>
<evidence type="ECO:0000256" key="1">
    <source>
        <dbReference type="ARBA" id="ARBA00000085"/>
    </source>
</evidence>
<dbReference type="RefSeq" id="WP_068802252.1">
    <property type="nucleotide sequence ID" value="NZ_CP014671.1"/>
</dbReference>
<evidence type="ECO:0000313" key="13">
    <source>
        <dbReference type="EMBL" id="ANX02737.1"/>
    </source>
</evidence>
<dbReference type="InterPro" id="IPR050428">
    <property type="entry name" value="TCS_sensor_his_kinase"/>
</dbReference>
<evidence type="ECO:0000259" key="12">
    <source>
        <dbReference type="PROSITE" id="PS50885"/>
    </source>
</evidence>
<dbReference type="InParanoid" id="A0A1B1YPR6"/>
<evidence type="ECO:0000256" key="7">
    <source>
        <dbReference type="ARBA" id="ARBA00022777"/>
    </source>
</evidence>
<dbReference type="SUPFAM" id="SSF55874">
    <property type="entry name" value="ATPase domain of HSP90 chaperone/DNA topoisomerase II/histidine kinase"/>
    <property type="match status" value="1"/>
</dbReference>
<dbReference type="EC" id="2.7.13.3" evidence="3"/>
<dbReference type="PROSITE" id="PS50885">
    <property type="entry name" value="HAMP"/>
    <property type="match status" value="1"/>
</dbReference>
<dbReference type="GO" id="GO:0000160">
    <property type="term" value="P:phosphorelay signal transduction system"/>
    <property type="evidence" value="ECO:0007669"/>
    <property type="project" value="UniProtKB-KW"/>
</dbReference>
<keyword evidence="8" id="KW-1133">Transmembrane helix</keyword>
<dbReference type="GO" id="GO:0005524">
    <property type="term" value="F:ATP binding"/>
    <property type="evidence" value="ECO:0007669"/>
    <property type="project" value="UniProtKB-KW"/>
</dbReference>
<gene>
    <name evidence="13" type="ORF">PG2T_00015</name>
</gene>
<comment type="subcellular location">
    <subcellularLocation>
        <location evidence="2">Membrane</location>
    </subcellularLocation>
</comment>
<dbReference type="FunCoup" id="A0A1B1YPR6">
    <property type="interactions" value="82"/>
</dbReference>
<proteinExistence type="predicted"/>
<reference evidence="14" key="1">
    <citation type="submission" date="2016-03" db="EMBL/GenBank/DDBJ databases">
        <title>Complete genome sequence of Solimmundus cernigliae, representing a novel lineage of polycyclic aromatic hydrocarbon degraders within the Gammaproteobacteria.</title>
        <authorList>
            <person name="Singleton D.R."/>
            <person name="Dickey A.N."/>
            <person name="Scholl E.H."/>
            <person name="Wright F.A."/>
            <person name="Aitken M.D."/>
        </authorList>
    </citation>
    <scope>NUCLEOTIDE SEQUENCE [LARGE SCALE GENOMIC DNA]</scope>
    <source>
        <strain evidence="14">TR3.2</strain>
    </source>
</reference>
<dbReference type="Gene3D" id="3.30.565.10">
    <property type="entry name" value="Histidine kinase-like ATPase, C-terminal domain"/>
    <property type="match status" value="1"/>
</dbReference>
<evidence type="ECO:0000313" key="14">
    <source>
        <dbReference type="Proteomes" id="UP000092952"/>
    </source>
</evidence>
<evidence type="ECO:0000256" key="9">
    <source>
        <dbReference type="ARBA" id="ARBA00023012"/>
    </source>
</evidence>
<dbReference type="PANTHER" id="PTHR45436">
    <property type="entry name" value="SENSOR HISTIDINE KINASE YKOH"/>
    <property type="match status" value="1"/>
</dbReference>
<dbReference type="InterPro" id="IPR004358">
    <property type="entry name" value="Sig_transdc_His_kin-like_C"/>
</dbReference>
<keyword evidence="4" id="KW-0597">Phosphoprotein</keyword>
<dbReference type="Proteomes" id="UP000092952">
    <property type="component" value="Chromosome"/>
</dbReference>
<dbReference type="Gene3D" id="1.10.287.130">
    <property type="match status" value="1"/>
</dbReference>
<evidence type="ECO:0000256" key="5">
    <source>
        <dbReference type="ARBA" id="ARBA00022679"/>
    </source>
</evidence>
<dbReference type="AlphaFoldDB" id="A0A1B1YPR6"/>
<dbReference type="SMART" id="SM00387">
    <property type="entry name" value="HATPase_c"/>
    <property type="match status" value="1"/>
</dbReference>
<name>A0A1B1YPR6_9GAMM</name>
<dbReference type="PRINTS" id="PR00344">
    <property type="entry name" value="BCTRLSENSOR"/>
</dbReference>
<keyword evidence="10" id="KW-0472">Membrane</keyword>
<dbReference type="OrthoDB" id="9809567at2"/>
<feature type="domain" description="HAMP" evidence="12">
    <location>
        <begin position="186"/>
        <end position="237"/>
    </location>
</feature>
<evidence type="ECO:0000259" key="11">
    <source>
        <dbReference type="PROSITE" id="PS50109"/>
    </source>
</evidence>
<sequence>MGSIRRRLLLSSLLVLAVFLGATAVALDRAYRDSAENALRARLKTEIFALLSAAELRRGTLELPQDLPESRLEVPGSGRYAEVSARDGKVLWRSPSSVGLNLPFVRGLAPGRESWTRVRADGETLLAYSFGVGWEVQGGAAQQFTFSVAARLDELAAEIGQFETTLMLWLGGAAALLLLTQMLILRWGLRPLRQVADDLRVIERGERDDLAGRYPAELLPLTDGLNALLRHERAQLLRQRNALADLAHSIKTPLAVLRNAAADAPPAQQRLLTDAVDGIDASLAYQARRAAASGRTTFTAAVGVAQVAARIMAGLDKVYADKGVAAELDDPHGGQFAGDAGDLYELLGCLLDNAYKWCERQVWLSVQPTGGDGIDPRSLELTLEDDGPGVPPPLREAVLERGARADRRVPGQGIGLAVVRDIAIAYGGSLDIDDSPRLGGARITVRLPAG</sequence>
<keyword evidence="9" id="KW-0902">Two-component regulatory system</keyword>
<evidence type="ECO:0000256" key="6">
    <source>
        <dbReference type="ARBA" id="ARBA00022692"/>
    </source>
</evidence>
<dbReference type="Pfam" id="PF02518">
    <property type="entry name" value="HATPase_c"/>
    <property type="match status" value="1"/>
</dbReference>
<keyword evidence="5" id="KW-0808">Transferase</keyword>
<dbReference type="KEGG" id="gbi:PG2T_00015"/>
<dbReference type="EMBL" id="CP014671">
    <property type="protein sequence ID" value="ANX02737.1"/>
    <property type="molecule type" value="Genomic_DNA"/>
</dbReference>
<protein>
    <recommendedName>
        <fullName evidence="3">histidine kinase</fullName>
        <ecNumber evidence="3">2.7.13.3</ecNumber>
    </recommendedName>
</protein>
<keyword evidence="6" id="KW-0812">Transmembrane</keyword>
<organism evidence="13 14">
    <name type="scientific">Immundisolibacter cernigliae</name>
    <dbReference type="NCBI Taxonomy" id="1810504"/>
    <lineage>
        <taxon>Bacteria</taxon>
        <taxon>Pseudomonadati</taxon>
        <taxon>Pseudomonadota</taxon>
        <taxon>Gammaproteobacteria</taxon>
        <taxon>Immundisolibacterales</taxon>
        <taxon>Immundisolibacteraceae</taxon>
        <taxon>Immundisolibacter</taxon>
    </lineage>
</organism>
<comment type="catalytic activity">
    <reaction evidence="1">
        <text>ATP + protein L-histidine = ADP + protein N-phospho-L-histidine.</text>
        <dbReference type="EC" id="2.7.13.3"/>
    </reaction>
</comment>
<dbReference type="GO" id="GO:0004673">
    <property type="term" value="F:protein histidine kinase activity"/>
    <property type="evidence" value="ECO:0007669"/>
    <property type="project" value="UniProtKB-EC"/>
</dbReference>
<dbReference type="PROSITE" id="PS50109">
    <property type="entry name" value="HIS_KIN"/>
    <property type="match status" value="1"/>
</dbReference>
<dbReference type="InterPro" id="IPR005467">
    <property type="entry name" value="His_kinase_dom"/>
</dbReference>
<feature type="domain" description="Histidine kinase" evidence="11">
    <location>
        <begin position="245"/>
        <end position="450"/>
    </location>
</feature>
<keyword evidence="7" id="KW-0418">Kinase</keyword>